<proteinExistence type="inferred from homology"/>
<evidence type="ECO:0000256" key="4">
    <source>
        <dbReference type="ARBA" id="ARBA00022692"/>
    </source>
</evidence>
<feature type="region of interest" description="Disordered" evidence="7">
    <location>
        <begin position="19"/>
        <end position="38"/>
    </location>
</feature>
<evidence type="ECO:0000256" key="5">
    <source>
        <dbReference type="ARBA" id="ARBA00022989"/>
    </source>
</evidence>
<dbReference type="InterPro" id="IPR020846">
    <property type="entry name" value="MFS_dom"/>
</dbReference>
<evidence type="ECO:0000256" key="8">
    <source>
        <dbReference type="SAM" id="Phobius"/>
    </source>
</evidence>
<protein>
    <submittedName>
        <fullName evidence="10">Major facilitator superfamily domain, general substrate transporter</fullName>
    </submittedName>
</protein>
<feature type="transmembrane region" description="Helical" evidence="8">
    <location>
        <begin position="206"/>
        <end position="226"/>
    </location>
</feature>
<comment type="caution">
    <text evidence="10">The sequence shown here is derived from an EMBL/GenBank/DDBJ whole genome shotgun (WGS) entry which is preliminary data.</text>
</comment>
<dbReference type="OMA" id="LQPMWIM"/>
<keyword evidence="3" id="KW-0813">Transport</keyword>
<feature type="transmembrane region" description="Helical" evidence="8">
    <location>
        <begin position="118"/>
        <end position="141"/>
    </location>
</feature>
<dbReference type="EMBL" id="AZHC01000030">
    <property type="protein sequence ID" value="OAA37400.1"/>
    <property type="molecule type" value="Genomic_DNA"/>
</dbReference>
<keyword evidence="4 8" id="KW-0812">Transmembrane</keyword>
<dbReference type="Gene3D" id="1.20.1720.10">
    <property type="entry name" value="Multidrug resistance protein D"/>
    <property type="match status" value="1"/>
</dbReference>
<reference evidence="10 11" key="1">
    <citation type="journal article" date="2016" name="Genome Biol. Evol.">
        <title>Divergent and convergent evolution of fungal pathogenicity.</title>
        <authorList>
            <person name="Shang Y."/>
            <person name="Xiao G."/>
            <person name="Zheng P."/>
            <person name="Cen K."/>
            <person name="Zhan S."/>
            <person name="Wang C."/>
        </authorList>
    </citation>
    <scope>NUCLEOTIDE SEQUENCE [LARGE SCALE GENOMIC DNA]</scope>
    <source>
        <strain evidence="10 11">RCEF 4871</strain>
    </source>
</reference>
<accession>A0A166Z011</accession>
<feature type="transmembrane region" description="Helical" evidence="8">
    <location>
        <begin position="403"/>
        <end position="421"/>
    </location>
</feature>
<organism evidence="10 11">
    <name type="scientific">Metarhizium rileyi (strain RCEF 4871)</name>
    <name type="common">Nomuraea rileyi</name>
    <dbReference type="NCBI Taxonomy" id="1649241"/>
    <lineage>
        <taxon>Eukaryota</taxon>
        <taxon>Fungi</taxon>
        <taxon>Dikarya</taxon>
        <taxon>Ascomycota</taxon>
        <taxon>Pezizomycotina</taxon>
        <taxon>Sordariomycetes</taxon>
        <taxon>Hypocreomycetidae</taxon>
        <taxon>Hypocreales</taxon>
        <taxon>Clavicipitaceae</taxon>
        <taxon>Metarhizium</taxon>
    </lineage>
</organism>
<evidence type="ECO:0000313" key="11">
    <source>
        <dbReference type="Proteomes" id="UP000243498"/>
    </source>
</evidence>
<evidence type="ECO:0000256" key="3">
    <source>
        <dbReference type="ARBA" id="ARBA00022448"/>
    </source>
</evidence>
<feature type="transmembrane region" description="Helical" evidence="8">
    <location>
        <begin position="346"/>
        <end position="368"/>
    </location>
</feature>
<evidence type="ECO:0000256" key="2">
    <source>
        <dbReference type="ARBA" id="ARBA00007520"/>
    </source>
</evidence>
<gene>
    <name evidence="10" type="ORF">NOR_07099</name>
</gene>
<feature type="region of interest" description="Disordered" evidence="7">
    <location>
        <begin position="559"/>
        <end position="584"/>
    </location>
</feature>
<comment type="subcellular location">
    <subcellularLocation>
        <location evidence="1">Membrane</location>
        <topology evidence="1">Multi-pass membrane protein</topology>
    </subcellularLocation>
</comment>
<feature type="transmembrane region" description="Helical" evidence="8">
    <location>
        <begin position="273"/>
        <end position="292"/>
    </location>
</feature>
<dbReference type="AlphaFoldDB" id="A0A166Z011"/>
<keyword evidence="5 8" id="KW-1133">Transmembrane helix</keyword>
<dbReference type="OrthoDB" id="4957408at2759"/>
<dbReference type="GO" id="GO:0022857">
    <property type="term" value="F:transmembrane transporter activity"/>
    <property type="evidence" value="ECO:0007669"/>
    <property type="project" value="InterPro"/>
</dbReference>
<evidence type="ECO:0000259" key="9">
    <source>
        <dbReference type="PROSITE" id="PS50850"/>
    </source>
</evidence>
<evidence type="ECO:0000313" key="10">
    <source>
        <dbReference type="EMBL" id="OAA37400.1"/>
    </source>
</evidence>
<dbReference type="GO" id="GO:0005886">
    <property type="term" value="C:plasma membrane"/>
    <property type="evidence" value="ECO:0007669"/>
    <property type="project" value="TreeGrafter"/>
</dbReference>
<dbReference type="InterPro" id="IPR011701">
    <property type="entry name" value="MFS"/>
</dbReference>
<feature type="transmembrane region" description="Helical" evidence="8">
    <location>
        <begin position="48"/>
        <end position="66"/>
    </location>
</feature>
<feature type="transmembrane region" description="Helical" evidence="8">
    <location>
        <begin position="175"/>
        <end position="194"/>
    </location>
</feature>
<feature type="transmembrane region" description="Helical" evidence="8">
    <location>
        <begin position="86"/>
        <end position="106"/>
    </location>
</feature>
<dbReference type="Gene3D" id="1.20.1250.20">
    <property type="entry name" value="MFS general substrate transporter like domains"/>
    <property type="match status" value="1"/>
</dbReference>
<feature type="transmembrane region" description="Helical" evidence="8">
    <location>
        <begin position="442"/>
        <end position="463"/>
    </location>
</feature>
<dbReference type="FunFam" id="1.20.1250.20:FF:000196">
    <property type="entry name" value="MFS toxin efflux pump (AflT)"/>
    <property type="match status" value="1"/>
</dbReference>
<feature type="compositionally biased region" description="Basic and acidic residues" evidence="7">
    <location>
        <begin position="559"/>
        <end position="576"/>
    </location>
</feature>
<feature type="transmembrane region" description="Helical" evidence="8">
    <location>
        <begin position="238"/>
        <end position="261"/>
    </location>
</feature>
<evidence type="ECO:0000256" key="6">
    <source>
        <dbReference type="ARBA" id="ARBA00023136"/>
    </source>
</evidence>
<feature type="transmembrane region" description="Helical" evidence="8">
    <location>
        <begin position="147"/>
        <end position="168"/>
    </location>
</feature>
<name>A0A166Z011_METRR</name>
<dbReference type="InterPro" id="IPR036259">
    <property type="entry name" value="MFS_trans_sf"/>
</dbReference>
<evidence type="ECO:0000256" key="7">
    <source>
        <dbReference type="SAM" id="MobiDB-lite"/>
    </source>
</evidence>
<feature type="domain" description="Major facilitator superfamily (MFS) profile" evidence="9">
    <location>
        <begin position="53"/>
        <end position="543"/>
    </location>
</feature>
<dbReference type="PROSITE" id="PS50850">
    <property type="entry name" value="MFS"/>
    <property type="match status" value="1"/>
</dbReference>
<feature type="transmembrane region" description="Helical" evidence="8">
    <location>
        <begin position="313"/>
        <end position="334"/>
    </location>
</feature>
<dbReference type="PANTHER" id="PTHR23501">
    <property type="entry name" value="MAJOR FACILITATOR SUPERFAMILY"/>
    <property type="match status" value="1"/>
</dbReference>
<keyword evidence="11" id="KW-1185">Reference proteome</keyword>
<evidence type="ECO:0000256" key="1">
    <source>
        <dbReference type="ARBA" id="ARBA00004141"/>
    </source>
</evidence>
<dbReference type="CDD" id="cd17502">
    <property type="entry name" value="MFS_Azr1_MDR_like"/>
    <property type="match status" value="1"/>
</dbReference>
<dbReference type="Pfam" id="PF07690">
    <property type="entry name" value="MFS_1"/>
    <property type="match status" value="1"/>
</dbReference>
<dbReference type="PANTHER" id="PTHR23501:SF102">
    <property type="entry name" value="DRUG TRANSPORTER, PUTATIVE (AFU_ORTHOLOGUE AFUA_3G08530)-RELATED"/>
    <property type="match status" value="1"/>
</dbReference>
<dbReference type="Proteomes" id="UP000243498">
    <property type="component" value="Unassembled WGS sequence"/>
</dbReference>
<sequence>MQTATALEDSVDAISPAVLSQSQSDRASREMIPVDTADADNSTKRSPLKITLIMVALCCAVFLHALDNTIVTTALPTITAAFDLDAAYTWIGSTYLLGVAASTMVWAKISDVFGRKPIILSANVCFFTGSLLAALSANFSMLVAARAIQGIGGAGVNVLATICVGDLFSQRNRGLYYGVIGGVWAVALSLGPVVGGSLTQNVSWRWCFYINLPLCAVVFVIVILLLDVNTPKTPFGKGIAAIDWVGAALSIGSTLMILLALSFGGQAEPWNSATVICLVVFGFIGWILCFSWEACLAKYPLLPVSIFKQIPTLAVLVACFIQSYAFVASAYYLPLYFQAVLGATPILSGVYLLPTAVSISVSSTATGVYMRKTGQYRTPIYAGFVLQTLGYGLFIDFDHTTNWTKIIVFQIIGGLGVGFNFQAPMVALQASVSPRELAMATSAYNFMRNVSGAISVVIGQTVFQNEMSKHQESLATILGPQLAAKLGGAGASASTDLIRSLPSPQRDVVHAVFTNSMKSMWIMYAAFSAVALVVCPFLGKKVLREDHTETVTGLAAENAAREERLRKESEKREKRTATIQKCQA</sequence>
<comment type="similarity">
    <text evidence="2">Belongs to the major facilitator superfamily. TCR/Tet family.</text>
</comment>
<dbReference type="SUPFAM" id="SSF103473">
    <property type="entry name" value="MFS general substrate transporter"/>
    <property type="match status" value="2"/>
</dbReference>
<feature type="transmembrane region" description="Helical" evidence="8">
    <location>
        <begin position="521"/>
        <end position="539"/>
    </location>
</feature>
<keyword evidence="6 8" id="KW-0472">Membrane</keyword>
<feature type="transmembrane region" description="Helical" evidence="8">
    <location>
        <begin position="380"/>
        <end position="397"/>
    </location>
</feature>
<dbReference type="PRINTS" id="PR01036">
    <property type="entry name" value="TCRTETB"/>
</dbReference>